<evidence type="ECO:0008006" key="3">
    <source>
        <dbReference type="Google" id="ProtNLM"/>
    </source>
</evidence>
<name>C2EWE5_9LACO</name>
<dbReference type="HOGENOM" id="CLU_1395667_0_0_9"/>
<proteinExistence type="predicted"/>
<accession>C2EWE5</accession>
<dbReference type="Proteomes" id="UP000004483">
    <property type="component" value="Unassembled WGS sequence"/>
</dbReference>
<dbReference type="EMBL" id="ACGV01000193">
    <property type="protein sequence ID" value="EEJ39781.1"/>
    <property type="molecule type" value="Genomic_DNA"/>
</dbReference>
<dbReference type="eggNOG" id="COG1783">
    <property type="taxonomic scope" value="Bacteria"/>
</dbReference>
<sequence>MPAEYVSALKAQTPSGMFTDRAIYGLWVTGEGAIYRDFDERKMVVNDVPKMVRYIAGIDWGYNHPCSITVFGIDANSNYYLVDEKTERFKEIDYWTKVARKLQKKYGYKMPFYCDTARTEFIDHFKHNGINALYGWKLVVPGIEIVAGLMKSGRFFVQKGHTQKFMEEIYNYQWDDKAEDKPVKEMDHVMDSMRYCLATPIHEQEQKSYYPTNDKQTITKGLRRFGL</sequence>
<evidence type="ECO:0000313" key="1">
    <source>
        <dbReference type="EMBL" id="EEJ39781.1"/>
    </source>
</evidence>
<protein>
    <recommendedName>
        <fullName evidence="3">Terminase large subunit gp17-like C-terminal domain-containing protein</fullName>
    </recommendedName>
</protein>
<evidence type="ECO:0000313" key="2">
    <source>
        <dbReference type="Proteomes" id="UP000004483"/>
    </source>
</evidence>
<dbReference type="AlphaFoldDB" id="C2EWE5"/>
<gene>
    <name evidence="1" type="ORF">HMPREF0549_1781</name>
</gene>
<dbReference type="Gene3D" id="3.30.420.280">
    <property type="match status" value="1"/>
</dbReference>
<comment type="caution">
    <text evidence="1">The sequence shown here is derived from an EMBL/GenBank/DDBJ whole genome shotgun (WGS) entry which is preliminary data.</text>
</comment>
<reference evidence="1 2" key="1">
    <citation type="submission" date="2009-01" db="EMBL/GenBank/DDBJ databases">
        <authorList>
            <person name="Qin X."/>
            <person name="Bachman B."/>
            <person name="Battles P."/>
            <person name="Bell A."/>
            <person name="Bess C."/>
            <person name="Bickham C."/>
            <person name="Chaboub L."/>
            <person name="Chen D."/>
            <person name="Coyle M."/>
            <person name="Deiros D.R."/>
            <person name="Dinh H."/>
            <person name="Forbes L."/>
            <person name="Fowler G."/>
            <person name="Francisco L."/>
            <person name="Fu Q."/>
            <person name="Gubbala S."/>
            <person name="Hale W."/>
            <person name="Han Y."/>
            <person name="Hemphill L."/>
            <person name="Highlander S.K."/>
            <person name="Hirani K."/>
            <person name="Hogues M."/>
            <person name="Jackson L."/>
            <person name="Jakkamsetti A."/>
            <person name="Javaid M."/>
            <person name="Jiang H."/>
            <person name="Korchina V."/>
            <person name="Kovar C."/>
            <person name="Lara F."/>
            <person name="Lee S."/>
            <person name="Mata R."/>
            <person name="Mathew T."/>
            <person name="Moen C."/>
            <person name="Morales K."/>
            <person name="Munidasa M."/>
            <person name="Nazareth L."/>
            <person name="Ngo R."/>
            <person name="Nguyen L."/>
            <person name="Okwuonu G."/>
            <person name="Ongeri F."/>
            <person name="Patil S."/>
            <person name="Petrosino J."/>
            <person name="Pham C."/>
            <person name="Pham P."/>
            <person name="Pu L.-L."/>
            <person name="Puazo M."/>
            <person name="Raj R."/>
            <person name="Reid J."/>
            <person name="Rouhana J."/>
            <person name="Saada N."/>
            <person name="Shang Y."/>
            <person name="Simmons D."/>
            <person name="Thornton R."/>
            <person name="Warren J."/>
            <person name="Weissenberger G."/>
            <person name="Zhang J."/>
            <person name="Zhang L."/>
            <person name="Zhou C."/>
            <person name="Zhu D."/>
            <person name="Muzny D."/>
            <person name="Worley K."/>
            <person name="Gibbs R."/>
        </authorList>
    </citation>
    <scope>NUCLEOTIDE SEQUENCE [LARGE SCALE GENOMIC DNA]</scope>
    <source>
        <strain evidence="1 2">ATCC 49540</strain>
    </source>
</reference>
<organism evidence="1 2">
    <name type="scientific">Limosilactobacillus vaginalis DSM 5837 = ATCC 49540</name>
    <dbReference type="NCBI Taxonomy" id="1423814"/>
    <lineage>
        <taxon>Bacteria</taxon>
        <taxon>Bacillati</taxon>
        <taxon>Bacillota</taxon>
        <taxon>Bacilli</taxon>
        <taxon>Lactobacillales</taxon>
        <taxon>Lactobacillaceae</taxon>
        <taxon>Limosilactobacillus</taxon>
    </lineage>
</organism>
<dbReference type="STRING" id="1423814.HMPREF0549_1781"/>
<dbReference type="PATRIC" id="fig|1423814.6.peg.842"/>